<keyword evidence="1" id="KW-0418">Kinase</keyword>
<reference evidence="2" key="1">
    <citation type="submission" date="2016-12" db="EMBL/GenBank/DDBJ databases">
        <authorList>
            <person name="Brunel B."/>
        </authorList>
    </citation>
    <scope>NUCLEOTIDE SEQUENCE [LARGE SCALE GENOMIC DNA]</scope>
</reference>
<dbReference type="Gene3D" id="1.10.10.1150">
    <property type="entry name" value="Coenzyme PQQ synthesis protein D (PqqD)"/>
    <property type="match status" value="1"/>
</dbReference>
<dbReference type="SUPFAM" id="SSF53795">
    <property type="entry name" value="PEP carboxykinase-like"/>
    <property type="match status" value="1"/>
</dbReference>
<dbReference type="Gene3D" id="3.40.50.300">
    <property type="entry name" value="P-loop containing nucleotide triphosphate hydrolases"/>
    <property type="match status" value="1"/>
</dbReference>
<organism evidence="1 2">
    <name type="scientific">Mesorhizobium delmotii</name>
    <dbReference type="NCBI Taxonomy" id="1631247"/>
    <lineage>
        <taxon>Bacteria</taxon>
        <taxon>Pseudomonadati</taxon>
        <taxon>Pseudomonadota</taxon>
        <taxon>Alphaproteobacteria</taxon>
        <taxon>Hyphomicrobiales</taxon>
        <taxon>Phyllobacteriaceae</taxon>
        <taxon>Mesorhizobium</taxon>
    </lineage>
</organism>
<dbReference type="AlphaFoldDB" id="A0A2P9AH50"/>
<name>A0A2P9AH50_9HYPH</name>
<keyword evidence="2" id="KW-1185">Reference proteome</keyword>
<dbReference type="Proteomes" id="UP000245698">
    <property type="component" value="Unassembled WGS sequence"/>
</dbReference>
<keyword evidence="1" id="KW-0808">Transferase</keyword>
<evidence type="ECO:0000313" key="1">
    <source>
        <dbReference type="EMBL" id="SJM30473.1"/>
    </source>
</evidence>
<dbReference type="InterPro" id="IPR008792">
    <property type="entry name" value="PQQD"/>
</dbReference>
<dbReference type="InterPro" id="IPR027417">
    <property type="entry name" value="P-loop_NTPase"/>
</dbReference>
<dbReference type="InterPro" id="IPR041881">
    <property type="entry name" value="PqqD_sf"/>
</dbReference>
<gene>
    <name evidence="1" type="ORF">BQ8482_150060</name>
</gene>
<proteinExistence type="predicted"/>
<sequence>MMTASVSPQQTRTTDRTAGPPLVEYATARLVPQGRLACIKGQNILLSSTQGVVFALNDTAADIWRSLEEGVQVEAILGEMAARGVGRQEAYGYVEAALQDWERLGLIQPAPPPCPTAAHQCICQVVAVPGVCVRILYPAAVAFPAATVFQHLEVRNRAVDVLFHLVERRERIHLFRDGHWTDSCGRDEIPIMVKGQLLAEVLGHSEYELALHAAALFKNGRTLLLCGNPGSGKTTLTLALVHAGFGFAADDVTLLDSAGQGIGLAFAPAVKSGSWSILGQYFPELGRSPVYRRPDRRRVRFLVPKDHVPPVPRPVGWVVLLCRTQDAKPSLRVIDPTDILGGLLNGAFARNKELSSTAFDVLCQVIRSAQGFCLTYAKLDDALELLKAACR</sequence>
<accession>A0A2P9AH50</accession>
<dbReference type="Pfam" id="PF05402">
    <property type="entry name" value="PqqD"/>
    <property type="match status" value="1"/>
</dbReference>
<protein>
    <submittedName>
        <fullName evidence="1">HPr kinase</fullName>
    </submittedName>
</protein>
<dbReference type="GO" id="GO:0016301">
    <property type="term" value="F:kinase activity"/>
    <property type="evidence" value="ECO:0007669"/>
    <property type="project" value="UniProtKB-KW"/>
</dbReference>
<evidence type="ECO:0000313" key="2">
    <source>
        <dbReference type="Proteomes" id="UP000245698"/>
    </source>
</evidence>
<dbReference type="EMBL" id="FUIG01000021">
    <property type="protein sequence ID" value="SJM30473.1"/>
    <property type="molecule type" value="Genomic_DNA"/>
</dbReference>
<dbReference type="RefSeq" id="WP_244602771.1">
    <property type="nucleotide sequence ID" value="NZ_FUIG01000021.1"/>
</dbReference>